<dbReference type="AlphaFoldDB" id="A0A0A8ZAZ4"/>
<accession>A0A0A8ZAZ4</accession>
<protein>
    <submittedName>
        <fullName evidence="1">Uncharacterized protein</fullName>
    </submittedName>
</protein>
<dbReference type="EMBL" id="GBRH01261914">
    <property type="protein sequence ID" value="JAD35981.1"/>
    <property type="molecule type" value="Transcribed_RNA"/>
</dbReference>
<sequence length="77" mass="8566">MYGNSTALVVVLVRRTSYPLQDSKEDLASCPQCCCCCRWSRTTTSRSIDLGATASTTTDAHDRVARPRDLILRPVQF</sequence>
<reference evidence="1" key="1">
    <citation type="submission" date="2014-09" db="EMBL/GenBank/DDBJ databases">
        <authorList>
            <person name="Magalhaes I.L.F."/>
            <person name="Oliveira U."/>
            <person name="Santos F.R."/>
            <person name="Vidigal T.H.D.A."/>
            <person name="Brescovit A.D."/>
            <person name="Santos A.J."/>
        </authorList>
    </citation>
    <scope>NUCLEOTIDE SEQUENCE</scope>
    <source>
        <tissue evidence="1">Shoot tissue taken approximately 20 cm above the soil surface</tissue>
    </source>
</reference>
<evidence type="ECO:0000313" key="1">
    <source>
        <dbReference type="EMBL" id="JAD35981.1"/>
    </source>
</evidence>
<organism evidence="1">
    <name type="scientific">Arundo donax</name>
    <name type="common">Giant reed</name>
    <name type="synonym">Donax arundinaceus</name>
    <dbReference type="NCBI Taxonomy" id="35708"/>
    <lineage>
        <taxon>Eukaryota</taxon>
        <taxon>Viridiplantae</taxon>
        <taxon>Streptophyta</taxon>
        <taxon>Embryophyta</taxon>
        <taxon>Tracheophyta</taxon>
        <taxon>Spermatophyta</taxon>
        <taxon>Magnoliopsida</taxon>
        <taxon>Liliopsida</taxon>
        <taxon>Poales</taxon>
        <taxon>Poaceae</taxon>
        <taxon>PACMAD clade</taxon>
        <taxon>Arundinoideae</taxon>
        <taxon>Arundineae</taxon>
        <taxon>Arundo</taxon>
    </lineage>
</organism>
<name>A0A0A8ZAZ4_ARUDO</name>
<reference evidence="1" key="2">
    <citation type="journal article" date="2015" name="Data Brief">
        <title>Shoot transcriptome of the giant reed, Arundo donax.</title>
        <authorList>
            <person name="Barrero R.A."/>
            <person name="Guerrero F.D."/>
            <person name="Moolhuijzen P."/>
            <person name="Goolsby J.A."/>
            <person name="Tidwell J."/>
            <person name="Bellgard S.E."/>
            <person name="Bellgard M.I."/>
        </authorList>
    </citation>
    <scope>NUCLEOTIDE SEQUENCE</scope>
    <source>
        <tissue evidence="1">Shoot tissue taken approximately 20 cm above the soil surface</tissue>
    </source>
</reference>
<proteinExistence type="predicted"/>